<dbReference type="EMBL" id="JBICBT010001381">
    <property type="protein sequence ID" value="KAL3070584.1"/>
    <property type="molecule type" value="Genomic_DNA"/>
</dbReference>
<dbReference type="Proteomes" id="UP001620626">
    <property type="component" value="Unassembled WGS sequence"/>
</dbReference>
<gene>
    <name evidence="2" type="ORF">niasHT_032374</name>
</gene>
<protein>
    <submittedName>
        <fullName evidence="2">Uncharacterized protein</fullName>
    </submittedName>
</protein>
<reference evidence="2 3" key="1">
    <citation type="submission" date="2024-10" db="EMBL/GenBank/DDBJ databases">
        <authorList>
            <person name="Kim D."/>
        </authorList>
    </citation>
    <scope>NUCLEOTIDE SEQUENCE [LARGE SCALE GENOMIC DNA]</scope>
    <source>
        <strain evidence="2">BH-2024</strain>
    </source>
</reference>
<evidence type="ECO:0000256" key="1">
    <source>
        <dbReference type="SAM" id="MobiDB-lite"/>
    </source>
</evidence>
<feature type="region of interest" description="Disordered" evidence="1">
    <location>
        <begin position="28"/>
        <end position="51"/>
    </location>
</feature>
<dbReference type="AlphaFoldDB" id="A0ABD2HSR9"/>
<proteinExistence type="predicted"/>
<keyword evidence="3" id="KW-1185">Reference proteome</keyword>
<sequence length="111" mass="12002">MMTDDEVDEHGEGEGAAEEQILLRVYIDERAADEGEDDEDDDDNDHALNFSSHPFELVDHAAKTAAHIGKVVRIGSHSVHQISAAIGTPKAVQQTAKLTKLCSNSGSVNDY</sequence>
<name>A0ABD2HSR9_9BILA</name>
<organism evidence="2 3">
    <name type="scientific">Heterodera trifolii</name>
    <dbReference type="NCBI Taxonomy" id="157864"/>
    <lineage>
        <taxon>Eukaryota</taxon>
        <taxon>Metazoa</taxon>
        <taxon>Ecdysozoa</taxon>
        <taxon>Nematoda</taxon>
        <taxon>Chromadorea</taxon>
        <taxon>Rhabditida</taxon>
        <taxon>Tylenchina</taxon>
        <taxon>Tylenchomorpha</taxon>
        <taxon>Tylenchoidea</taxon>
        <taxon>Heteroderidae</taxon>
        <taxon>Heteroderinae</taxon>
        <taxon>Heterodera</taxon>
    </lineage>
</organism>
<evidence type="ECO:0000313" key="2">
    <source>
        <dbReference type="EMBL" id="KAL3070584.1"/>
    </source>
</evidence>
<feature type="compositionally biased region" description="Acidic residues" evidence="1">
    <location>
        <begin position="34"/>
        <end position="44"/>
    </location>
</feature>
<comment type="caution">
    <text evidence="2">The sequence shown here is derived from an EMBL/GenBank/DDBJ whole genome shotgun (WGS) entry which is preliminary data.</text>
</comment>
<feature type="compositionally biased region" description="Acidic residues" evidence="1">
    <location>
        <begin position="1"/>
        <end position="17"/>
    </location>
</feature>
<accession>A0ABD2HSR9</accession>
<evidence type="ECO:0000313" key="3">
    <source>
        <dbReference type="Proteomes" id="UP001620626"/>
    </source>
</evidence>
<feature type="region of interest" description="Disordered" evidence="1">
    <location>
        <begin position="1"/>
        <end position="20"/>
    </location>
</feature>